<evidence type="ECO:0000313" key="17">
    <source>
        <dbReference type="EMBL" id="QGT78974.1"/>
    </source>
</evidence>
<dbReference type="Gene3D" id="3.30.450.20">
    <property type="entry name" value="PAS domain"/>
    <property type="match status" value="1"/>
</dbReference>
<dbReference type="InterPro" id="IPR000727">
    <property type="entry name" value="T_SNARE_dom"/>
</dbReference>
<evidence type="ECO:0000256" key="2">
    <source>
        <dbReference type="ARBA" id="ARBA00022475"/>
    </source>
</evidence>
<evidence type="ECO:0000256" key="7">
    <source>
        <dbReference type="ARBA" id="ARBA00022989"/>
    </source>
</evidence>
<dbReference type="AlphaFoldDB" id="A0A6I6D657"/>
<evidence type="ECO:0000256" key="12">
    <source>
        <dbReference type="SAM" id="Phobius"/>
    </source>
</evidence>
<dbReference type="FunFam" id="3.30.450.20:FF:000046">
    <property type="entry name" value="Aerotaxis sensor receptor"/>
    <property type="match status" value="1"/>
</dbReference>
<dbReference type="Proteomes" id="UP000427716">
    <property type="component" value="Chromosome"/>
</dbReference>
<keyword evidence="6 12" id="KW-0812">Transmembrane</keyword>
<dbReference type="FunFam" id="1.10.287.950:FF:000001">
    <property type="entry name" value="Methyl-accepting chemotaxis sensory transducer"/>
    <property type="match status" value="1"/>
</dbReference>
<proteinExistence type="inferred from homology"/>
<organism evidence="17 18">
    <name type="scientific">Guyparkeria halophila</name>
    <dbReference type="NCBI Taxonomy" id="47960"/>
    <lineage>
        <taxon>Bacteria</taxon>
        <taxon>Pseudomonadati</taxon>
        <taxon>Pseudomonadota</taxon>
        <taxon>Gammaproteobacteria</taxon>
        <taxon>Chromatiales</taxon>
        <taxon>Thioalkalibacteraceae</taxon>
        <taxon>Guyparkeria</taxon>
    </lineage>
</organism>
<dbReference type="Pfam" id="PF08447">
    <property type="entry name" value="PAS_3"/>
    <property type="match status" value="1"/>
</dbReference>
<dbReference type="PROSITE" id="PS50112">
    <property type="entry name" value="PAS"/>
    <property type="match status" value="1"/>
</dbReference>
<accession>A0A6I6D657</accession>
<dbReference type="SMART" id="SM00283">
    <property type="entry name" value="MA"/>
    <property type="match status" value="1"/>
</dbReference>
<dbReference type="InterPro" id="IPR000014">
    <property type="entry name" value="PAS"/>
</dbReference>
<dbReference type="Gene3D" id="1.20.120.30">
    <property type="entry name" value="Aspartate receptor, ligand-binding domain"/>
    <property type="match status" value="1"/>
</dbReference>
<evidence type="ECO:0000256" key="4">
    <source>
        <dbReference type="ARBA" id="ARBA00022500"/>
    </source>
</evidence>
<dbReference type="InterPro" id="IPR025991">
    <property type="entry name" value="Chemoreceptor_zinc-bind_dom"/>
</dbReference>
<dbReference type="PANTHER" id="PTHR32089:SF112">
    <property type="entry name" value="LYSOZYME-LIKE PROTEIN-RELATED"/>
    <property type="match status" value="1"/>
</dbReference>
<keyword evidence="4" id="KW-0145">Chemotaxis</keyword>
<dbReference type="PROSITE" id="PS50885">
    <property type="entry name" value="HAMP"/>
    <property type="match status" value="1"/>
</dbReference>
<keyword evidence="2" id="KW-1003">Cell membrane</keyword>
<evidence type="ECO:0000259" key="16">
    <source>
        <dbReference type="PROSITE" id="PS50885"/>
    </source>
</evidence>
<dbReference type="CDD" id="cd11386">
    <property type="entry name" value="MCP_signal"/>
    <property type="match status" value="1"/>
</dbReference>
<feature type="domain" description="HAMP" evidence="16">
    <location>
        <begin position="202"/>
        <end position="254"/>
    </location>
</feature>
<evidence type="ECO:0000259" key="13">
    <source>
        <dbReference type="PROSITE" id="PS50111"/>
    </source>
</evidence>
<evidence type="ECO:0000256" key="5">
    <source>
        <dbReference type="ARBA" id="ARBA00022519"/>
    </source>
</evidence>
<dbReference type="InterPro" id="IPR004089">
    <property type="entry name" value="MCPsignal_dom"/>
</dbReference>
<dbReference type="PROSITE" id="PS50192">
    <property type="entry name" value="T_SNARE"/>
    <property type="match status" value="1"/>
</dbReference>
<evidence type="ECO:0000256" key="3">
    <source>
        <dbReference type="ARBA" id="ARBA00022481"/>
    </source>
</evidence>
<evidence type="ECO:0000256" key="11">
    <source>
        <dbReference type="PROSITE-ProRule" id="PRU00284"/>
    </source>
</evidence>
<comment type="subcellular location">
    <subcellularLocation>
        <location evidence="1">Cell inner membrane</location>
        <topology evidence="1">Multi-pass membrane protein</topology>
    </subcellularLocation>
</comment>
<dbReference type="InterPro" id="IPR035965">
    <property type="entry name" value="PAS-like_dom_sf"/>
</dbReference>
<evidence type="ECO:0000256" key="9">
    <source>
        <dbReference type="ARBA" id="ARBA00023224"/>
    </source>
</evidence>
<feature type="domain" description="PAS" evidence="14">
    <location>
        <begin position="21"/>
        <end position="76"/>
    </location>
</feature>
<feature type="transmembrane region" description="Helical" evidence="12">
    <location>
        <begin position="180"/>
        <end position="201"/>
    </location>
</feature>
<keyword evidence="3" id="KW-0488">Methylation</keyword>
<dbReference type="SUPFAM" id="SSF55785">
    <property type="entry name" value="PYP-like sensor domain (PAS domain)"/>
    <property type="match status" value="1"/>
</dbReference>
<evidence type="ECO:0000256" key="10">
    <source>
        <dbReference type="ARBA" id="ARBA00029447"/>
    </source>
</evidence>
<dbReference type="GO" id="GO:0005886">
    <property type="term" value="C:plasma membrane"/>
    <property type="evidence" value="ECO:0007669"/>
    <property type="project" value="UniProtKB-SubCell"/>
</dbReference>
<dbReference type="SMART" id="SM00304">
    <property type="entry name" value="HAMP"/>
    <property type="match status" value="2"/>
</dbReference>
<name>A0A6I6D657_9GAMM</name>
<feature type="domain" description="T-SNARE coiled-coil homology" evidence="15">
    <location>
        <begin position="446"/>
        <end position="508"/>
    </location>
</feature>
<evidence type="ECO:0000259" key="15">
    <source>
        <dbReference type="PROSITE" id="PS50192"/>
    </source>
</evidence>
<dbReference type="RefSeq" id="WP_156574628.1">
    <property type="nucleotide sequence ID" value="NZ_CP046415.1"/>
</dbReference>
<dbReference type="SUPFAM" id="SSF58104">
    <property type="entry name" value="Methyl-accepting chemotaxis protein (MCP) signaling domain"/>
    <property type="match status" value="1"/>
</dbReference>
<dbReference type="Pfam" id="PF13682">
    <property type="entry name" value="CZB"/>
    <property type="match status" value="1"/>
</dbReference>
<dbReference type="InterPro" id="IPR003660">
    <property type="entry name" value="HAMP_dom"/>
</dbReference>
<dbReference type="GO" id="GO:0007165">
    <property type="term" value="P:signal transduction"/>
    <property type="evidence" value="ECO:0007669"/>
    <property type="project" value="UniProtKB-KW"/>
</dbReference>
<dbReference type="PROSITE" id="PS50111">
    <property type="entry name" value="CHEMOTAXIS_TRANSDUC_2"/>
    <property type="match status" value="1"/>
</dbReference>
<feature type="domain" description="Methyl-accepting transducer" evidence="13">
    <location>
        <begin position="259"/>
        <end position="495"/>
    </location>
</feature>
<dbReference type="GO" id="GO:0052131">
    <property type="term" value="P:positive aerotaxis"/>
    <property type="evidence" value="ECO:0007669"/>
    <property type="project" value="UniProtKB-ARBA"/>
</dbReference>
<dbReference type="Pfam" id="PF00015">
    <property type="entry name" value="MCPsignal"/>
    <property type="match status" value="1"/>
</dbReference>
<protein>
    <submittedName>
        <fullName evidence="17">PAS domain-containing protein</fullName>
    </submittedName>
</protein>
<feature type="transmembrane region" description="Helical" evidence="12">
    <location>
        <begin position="147"/>
        <end position="168"/>
    </location>
</feature>
<dbReference type="CDD" id="cd00130">
    <property type="entry name" value="PAS"/>
    <property type="match status" value="1"/>
</dbReference>
<dbReference type="Pfam" id="PF00672">
    <property type="entry name" value="HAMP"/>
    <property type="match status" value="1"/>
</dbReference>
<keyword evidence="5" id="KW-0997">Cell inner membrane</keyword>
<dbReference type="InterPro" id="IPR013655">
    <property type="entry name" value="PAS_fold_3"/>
</dbReference>
<keyword evidence="7 12" id="KW-1133">Transmembrane helix</keyword>
<evidence type="ECO:0000256" key="1">
    <source>
        <dbReference type="ARBA" id="ARBA00004429"/>
    </source>
</evidence>
<dbReference type="CDD" id="cd06225">
    <property type="entry name" value="HAMP"/>
    <property type="match status" value="1"/>
</dbReference>
<evidence type="ECO:0000313" key="18">
    <source>
        <dbReference type="Proteomes" id="UP000427716"/>
    </source>
</evidence>
<evidence type="ECO:0000259" key="14">
    <source>
        <dbReference type="PROSITE" id="PS50112"/>
    </source>
</evidence>
<dbReference type="EMBL" id="CP046415">
    <property type="protein sequence ID" value="QGT78974.1"/>
    <property type="molecule type" value="Genomic_DNA"/>
</dbReference>
<sequence>MKVNLPVTQHNVDYPADMQLISTTDLKGQITYVNQDFIKVSGYAWDELIGRPHNLIRHPDMPPAAFKDLWQTIKAGRVWHQLVKNRCKNGDHYWVDAYVTPVYAGDEIVGYQSIRTKPSEAAIAKAEACYRWMNEKKVESLPKKRRLADLGLFHVTLVVLGLLGLVQLNELLAPDWMNDALVSSLPVIELLLTVGLGLLLWRGVFRPLAQTSTILRRIAGGKLRQPIHVSGENEIGRINQSAKLLQARLSTVFGQFTESALSLTASADQLSATGAQTSQRMDQQTREVEQVATAMDEMAQTVEEVAHSAARTAETVERADREAHGGKEQVRRTHAAVEELSGQFERTAESIESLREHGDRIDSIIQVIGGIADQTNLLALNAAIEAARAGEHGRGFAVVAEEVRSLASKTQDSAGEIREMIETLRQGIQSAVHSVEQGRGRMDEVEQQAGATDRALDSITEAVDEISQMSTQIATATEQQSAVAEEMSRNITSISGETEETTENSREVADAGQALSAMAADLQALLAQFNTDASATFDFASARAAHLAWKTRLRAYLAGDHDALDADNIASDHDCQLGRWYFGQGKRKYGDLPAMAAIEEPHRQLHQKVKQIIDLDRNGDKAQAERELTAVDRLSDRIVSLLDEVERGTQAA</sequence>
<keyword evidence="18" id="KW-1185">Reference proteome</keyword>
<dbReference type="KEGG" id="ghl:GM160_08755"/>
<dbReference type="PANTHER" id="PTHR32089">
    <property type="entry name" value="METHYL-ACCEPTING CHEMOTAXIS PROTEIN MCPB"/>
    <property type="match status" value="1"/>
</dbReference>
<keyword evidence="9 11" id="KW-0807">Transducer</keyword>
<evidence type="ECO:0000256" key="6">
    <source>
        <dbReference type="ARBA" id="ARBA00022692"/>
    </source>
</evidence>
<dbReference type="Gene3D" id="1.10.287.950">
    <property type="entry name" value="Methyl-accepting chemotaxis protein"/>
    <property type="match status" value="1"/>
</dbReference>
<keyword evidence="8 12" id="KW-0472">Membrane</keyword>
<evidence type="ECO:0000256" key="8">
    <source>
        <dbReference type="ARBA" id="ARBA00023136"/>
    </source>
</evidence>
<gene>
    <name evidence="17" type="ORF">GM160_08755</name>
</gene>
<comment type="similarity">
    <text evidence="10">Belongs to the methyl-accepting chemotaxis (MCP) protein family.</text>
</comment>
<reference evidence="17 18" key="1">
    <citation type="submission" date="2019-11" db="EMBL/GenBank/DDBJ databases">
        <authorList>
            <person name="Zhang J."/>
            <person name="Sun C."/>
        </authorList>
    </citation>
    <scope>NUCLEOTIDE SEQUENCE [LARGE SCALE GENOMIC DNA]</scope>
    <source>
        <strain evidence="18">sp2</strain>
    </source>
</reference>
<dbReference type="NCBIfam" id="TIGR00229">
    <property type="entry name" value="sensory_box"/>
    <property type="match status" value="1"/>
</dbReference>